<sequence>GNGFVNPRGSPGLLGTPSGNGLGKIMPAKSPPPPGGNMGIGSRKPDLRVVIPPSSKGMMPPL</sequence>
<dbReference type="EMBL" id="JAMKFB020000018">
    <property type="protein sequence ID" value="KAL0168129.1"/>
    <property type="molecule type" value="Genomic_DNA"/>
</dbReference>
<name>A0ABD0P265_CIRMR</name>
<comment type="caution">
    <text evidence="2">The sequence shown here is derived from an EMBL/GenBank/DDBJ whole genome shotgun (WGS) entry which is preliminary data.</text>
</comment>
<evidence type="ECO:0000256" key="1">
    <source>
        <dbReference type="SAM" id="MobiDB-lite"/>
    </source>
</evidence>
<keyword evidence="3" id="KW-1185">Reference proteome</keyword>
<organism evidence="2 3">
    <name type="scientific">Cirrhinus mrigala</name>
    <name type="common">Mrigala</name>
    <dbReference type="NCBI Taxonomy" id="683832"/>
    <lineage>
        <taxon>Eukaryota</taxon>
        <taxon>Metazoa</taxon>
        <taxon>Chordata</taxon>
        <taxon>Craniata</taxon>
        <taxon>Vertebrata</taxon>
        <taxon>Euteleostomi</taxon>
        <taxon>Actinopterygii</taxon>
        <taxon>Neopterygii</taxon>
        <taxon>Teleostei</taxon>
        <taxon>Ostariophysi</taxon>
        <taxon>Cypriniformes</taxon>
        <taxon>Cyprinidae</taxon>
        <taxon>Labeoninae</taxon>
        <taxon>Labeonini</taxon>
        <taxon>Cirrhinus</taxon>
    </lineage>
</organism>
<accession>A0ABD0P265</accession>
<evidence type="ECO:0000313" key="3">
    <source>
        <dbReference type="Proteomes" id="UP001529510"/>
    </source>
</evidence>
<feature type="non-terminal residue" evidence="2">
    <location>
        <position position="1"/>
    </location>
</feature>
<reference evidence="2 3" key="1">
    <citation type="submission" date="2024-05" db="EMBL/GenBank/DDBJ databases">
        <title>Genome sequencing and assembly of Indian major carp, Cirrhinus mrigala (Hamilton, 1822).</title>
        <authorList>
            <person name="Mohindra V."/>
            <person name="Chowdhury L.M."/>
            <person name="Lal K."/>
            <person name="Jena J.K."/>
        </authorList>
    </citation>
    <scope>NUCLEOTIDE SEQUENCE [LARGE SCALE GENOMIC DNA]</scope>
    <source>
        <strain evidence="2">CM1030</strain>
        <tissue evidence="2">Blood</tissue>
    </source>
</reference>
<evidence type="ECO:0000313" key="2">
    <source>
        <dbReference type="EMBL" id="KAL0168129.1"/>
    </source>
</evidence>
<gene>
    <name evidence="2" type="ORF">M9458_036351</name>
</gene>
<protein>
    <submittedName>
        <fullName evidence="2">Uncharacterized protein</fullName>
    </submittedName>
</protein>
<dbReference type="AlphaFoldDB" id="A0ABD0P265"/>
<feature type="non-terminal residue" evidence="2">
    <location>
        <position position="62"/>
    </location>
</feature>
<proteinExistence type="predicted"/>
<feature type="region of interest" description="Disordered" evidence="1">
    <location>
        <begin position="1"/>
        <end position="62"/>
    </location>
</feature>
<dbReference type="Proteomes" id="UP001529510">
    <property type="component" value="Unassembled WGS sequence"/>
</dbReference>